<keyword evidence="1" id="KW-1133">Transmembrane helix</keyword>
<evidence type="ECO:0000256" key="1">
    <source>
        <dbReference type="SAM" id="Phobius"/>
    </source>
</evidence>
<name>A0ABX6VB17_9GAMM</name>
<dbReference type="NCBIfam" id="NF033493">
    <property type="entry name" value="MetS_like_NSS"/>
    <property type="match status" value="1"/>
</dbReference>
<keyword evidence="1" id="KW-0812">Transmembrane</keyword>
<accession>A0ABX6VB17</accession>
<keyword evidence="3" id="KW-1185">Reference proteome</keyword>
<dbReference type="Pfam" id="PF16951">
    <property type="entry name" value="MaAIMP_sms"/>
    <property type="match status" value="1"/>
</dbReference>
<gene>
    <name evidence="2" type="ORF">FM038_018735</name>
</gene>
<dbReference type="InterPro" id="IPR031596">
    <property type="entry name" value="MaAIMP_sms"/>
</dbReference>
<reference evidence="2" key="1">
    <citation type="submission" date="2021-07" db="EMBL/GenBank/DDBJ databases">
        <title>Shewanella sp. YLB-07 whole genome sequence.</title>
        <authorList>
            <person name="Yu L."/>
        </authorList>
    </citation>
    <scope>NUCLEOTIDE SEQUENCE</scope>
    <source>
        <strain evidence="2">YLB-08</strain>
    </source>
</reference>
<dbReference type="RefSeq" id="WP_142870565.1">
    <property type="nucleotide sequence ID" value="NZ_CP045503.2"/>
</dbReference>
<dbReference type="Proteomes" id="UP000316416">
    <property type="component" value="Chromosome"/>
</dbReference>
<keyword evidence="1" id="KW-0472">Membrane</keyword>
<proteinExistence type="predicted"/>
<organism evidence="2 3">
    <name type="scientific">Shewanella eurypsychrophilus</name>
    <dbReference type="NCBI Taxonomy" id="2593656"/>
    <lineage>
        <taxon>Bacteria</taxon>
        <taxon>Pseudomonadati</taxon>
        <taxon>Pseudomonadota</taxon>
        <taxon>Gammaproteobacteria</taxon>
        <taxon>Alteromonadales</taxon>
        <taxon>Shewanellaceae</taxon>
        <taxon>Shewanella</taxon>
    </lineage>
</organism>
<sequence>MSISAIIMMSLALLITWGGAALCIKIAMKKNKKNKHE</sequence>
<protein>
    <submittedName>
        <fullName evidence="2">Methionine/alanine import family NSS transporter small subunit</fullName>
    </submittedName>
</protein>
<dbReference type="EMBL" id="CP045503">
    <property type="protein sequence ID" value="QPG59208.1"/>
    <property type="molecule type" value="Genomic_DNA"/>
</dbReference>
<evidence type="ECO:0000313" key="2">
    <source>
        <dbReference type="EMBL" id="QPG59208.1"/>
    </source>
</evidence>
<feature type="transmembrane region" description="Helical" evidence="1">
    <location>
        <begin position="6"/>
        <end position="28"/>
    </location>
</feature>
<evidence type="ECO:0000313" key="3">
    <source>
        <dbReference type="Proteomes" id="UP000316416"/>
    </source>
</evidence>